<feature type="propeptide" id="PRO_5005028050" description="Removed in mature form; by autocatalysis" evidence="9">
    <location>
        <begin position="1"/>
        <end position="8"/>
    </location>
</feature>
<dbReference type="GO" id="GO:0005737">
    <property type="term" value="C:cytoplasm"/>
    <property type="evidence" value="ECO:0007669"/>
    <property type="project" value="UniProtKB-SubCell"/>
</dbReference>
<evidence type="ECO:0000256" key="2">
    <source>
        <dbReference type="ARBA" id="ARBA00022490"/>
    </source>
</evidence>
<dbReference type="EMBL" id="CP009961">
    <property type="protein sequence ID" value="AKG39185.1"/>
    <property type="molecule type" value="Genomic_DNA"/>
</dbReference>
<dbReference type="GO" id="GO:0004298">
    <property type="term" value="F:threonine-type endopeptidase activity"/>
    <property type="evidence" value="ECO:0007669"/>
    <property type="project" value="UniProtKB-UniRule"/>
</dbReference>
<evidence type="ECO:0000256" key="9">
    <source>
        <dbReference type="HAMAP-Rule" id="MF_02113"/>
    </source>
</evidence>
<keyword evidence="7 9" id="KW-0647">Proteasome</keyword>
<dbReference type="STRING" id="1550241.MA03_08000"/>
<evidence type="ECO:0000256" key="6">
    <source>
        <dbReference type="ARBA" id="ARBA00022813"/>
    </source>
</evidence>
<keyword evidence="11" id="KW-1185">Reference proteome</keyword>
<protein>
    <recommendedName>
        <fullName evidence="9">Proteasome subunit beta</fullName>
        <ecNumber evidence="9">3.4.25.1</ecNumber>
    </recommendedName>
    <alternativeName>
        <fullName evidence="9">20S proteasome beta subunit</fullName>
    </alternativeName>
    <alternativeName>
        <fullName evidence="9">Proteasome core protein PsmB</fullName>
    </alternativeName>
</protein>
<dbReference type="RefSeq" id="WP_052884739.1">
    <property type="nucleotide sequence ID" value="NZ_CP009961.1"/>
</dbReference>
<dbReference type="InterPro" id="IPR001353">
    <property type="entry name" value="Proteasome_sua/b"/>
</dbReference>
<evidence type="ECO:0000256" key="7">
    <source>
        <dbReference type="ARBA" id="ARBA00022942"/>
    </source>
</evidence>
<evidence type="ECO:0000256" key="4">
    <source>
        <dbReference type="ARBA" id="ARBA00022698"/>
    </source>
</evidence>
<dbReference type="OrthoDB" id="6330at2157"/>
<evidence type="ECO:0000256" key="8">
    <source>
        <dbReference type="ARBA" id="ARBA00023145"/>
    </source>
</evidence>
<dbReference type="GO" id="GO:0019774">
    <property type="term" value="C:proteasome core complex, beta-subunit complex"/>
    <property type="evidence" value="ECO:0007669"/>
    <property type="project" value="UniProtKB-UniRule"/>
</dbReference>
<accession>A0A0F7FIU0</accession>
<dbReference type="InterPro" id="IPR019983">
    <property type="entry name" value="Pept_T1A_Psome_bsu_arc"/>
</dbReference>
<dbReference type="GO" id="GO:0010498">
    <property type="term" value="P:proteasomal protein catabolic process"/>
    <property type="evidence" value="ECO:0007669"/>
    <property type="project" value="UniProtKB-UniRule"/>
</dbReference>
<comment type="subcellular location">
    <subcellularLocation>
        <location evidence="9">Cytoplasm</location>
    </subcellularLocation>
</comment>
<dbReference type="HAMAP" id="MF_02113_A">
    <property type="entry name" value="Proteasome_B_A"/>
    <property type="match status" value="1"/>
</dbReference>
<evidence type="ECO:0000256" key="1">
    <source>
        <dbReference type="ARBA" id="ARBA00001198"/>
    </source>
</evidence>
<name>A0A0F7FIU0_9CREN</name>
<keyword evidence="5 9" id="KW-0378">Hydrolase</keyword>
<evidence type="ECO:0000313" key="10">
    <source>
        <dbReference type="EMBL" id="AKG39185.1"/>
    </source>
</evidence>
<dbReference type="InterPro" id="IPR000243">
    <property type="entry name" value="Pept_T1A_subB"/>
</dbReference>
<evidence type="ECO:0000256" key="3">
    <source>
        <dbReference type="ARBA" id="ARBA00022670"/>
    </source>
</evidence>
<keyword evidence="8 9" id="KW-0865">Zymogen</keyword>
<dbReference type="GeneID" id="25402165"/>
<sequence length="203" mass="21898">MGEAEFLPGTTVGIRVADGVVLAAEKRVSYGLYLMSKSGKKVYRILDRMGIASAGLMADMQTLARIVEAEMRLYALDAGISPSVWTTAKLLSYVLYERRLFPYFAEIVVGGIDEGGSHLYSLDPIGAIIEDDYVALGTGTQLAISIIEDAYDSSLSIEEAEKLAVKAVEAAMKRDAASGDGIDVLTISKEGAREKNLTWPLPR</sequence>
<dbReference type="PRINTS" id="PR00141">
    <property type="entry name" value="PROTEASOME"/>
</dbReference>
<dbReference type="Proteomes" id="UP000067434">
    <property type="component" value="Chromosome"/>
</dbReference>
<keyword evidence="2 9" id="KW-0963">Cytoplasm</keyword>
<comment type="function">
    <text evidence="9">Component of the proteasome core, a large protease complex with broad specificity involved in protein degradation.</text>
</comment>
<dbReference type="PANTHER" id="PTHR32194:SF2">
    <property type="entry name" value="PROTEASOME SUBUNIT BETA TYPE-1"/>
    <property type="match status" value="1"/>
</dbReference>
<comment type="activity regulation">
    <text evidence="9">The formation of the proteasomal ATPase PAN-20S proteasome complex, via the docking of the C-termini of PAN into the intersubunit pockets in the alpha-rings, triggers opening of the gate for substrate entry. Interconversion between the open-gate and close-gate conformations leads to a dynamic regulation of the 20S proteasome proteolysis activity.</text>
</comment>
<dbReference type="EC" id="3.4.25.1" evidence="9"/>
<evidence type="ECO:0000256" key="5">
    <source>
        <dbReference type="ARBA" id="ARBA00022801"/>
    </source>
</evidence>
<keyword evidence="6 9" id="KW-0068">Autocatalytic cleavage</keyword>
<comment type="caution">
    <text evidence="9">Lacks conserved residue(s) required for the propagation of feature annotation.</text>
</comment>
<dbReference type="Gene3D" id="3.60.20.10">
    <property type="entry name" value="Glutamine Phosphoribosylpyrophosphate, subunit 1, domain 1"/>
    <property type="match status" value="1"/>
</dbReference>
<dbReference type="PATRIC" id="fig|1550241.5.peg.1657"/>
<keyword evidence="3 9" id="KW-0645">Protease</keyword>
<dbReference type="PROSITE" id="PS00854">
    <property type="entry name" value="PROTEASOME_BETA_1"/>
    <property type="match status" value="1"/>
</dbReference>
<comment type="catalytic activity">
    <reaction evidence="1 9">
        <text>Cleavage of peptide bonds with very broad specificity.</text>
        <dbReference type="EC" id="3.4.25.1"/>
    </reaction>
</comment>
<feature type="chain" id="PRO_5023360031" description="Proteasome subunit beta" evidence="9">
    <location>
        <begin position="9"/>
        <end position="203"/>
    </location>
</feature>
<dbReference type="PANTHER" id="PTHR32194">
    <property type="entry name" value="METALLOPROTEASE TLDD"/>
    <property type="match status" value="1"/>
</dbReference>
<dbReference type="InterPro" id="IPR023333">
    <property type="entry name" value="Proteasome_suB-type"/>
</dbReference>
<organism evidence="10 11">
    <name type="scientific">Infirmifilum uzonense</name>
    <dbReference type="NCBI Taxonomy" id="1550241"/>
    <lineage>
        <taxon>Archaea</taxon>
        <taxon>Thermoproteota</taxon>
        <taxon>Thermoprotei</taxon>
        <taxon>Thermofilales</taxon>
        <taxon>Thermofilaceae</taxon>
        <taxon>Infirmifilum</taxon>
    </lineage>
</organism>
<dbReference type="NCBIfam" id="TIGR03634">
    <property type="entry name" value="arc_protsome_B"/>
    <property type="match status" value="1"/>
</dbReference>
<proteinExistence type="inferred from homology"/>
<dbReference type="InterPro" id="IPR029055">
    <property type="entry name" value="Ntn_hydrolases_N"/>
</dbReference>
<dbReference type="SUPFAM" id="SSF56235">
    <property type="entry name" value="N-terminal nucleophile aminohydrolases (Ntn hydrolases)"/>
    <property type="match status" value="1"/>
</dbReference>
<dbReference type="KEGG" id="thf:MA03_08000"/>
<dbReference type="Pfam" id="PF00227">
    <property type="entry name" value="Proteasome"/>
    <property type="match status" value="1"/>
</dbReference>
<dbReference type="InterPro" id="IPR016050">
    <property type="entry name" value="Proteasome_bsu_CS"/>
</dbReference>
<reference evidence="10 11" key="1">
    <citation type="journal article" date="2015" name="Stand. Genomic Sci.">
        <title>Complete genome sequence of and proposal of Thermofilum uzonense sp. nov. a novel hyperthermophilic crenarchaeon and emended description of the genus Thermofilum.</title>
        <authorList>
            <person name="Toshchakov S.V."/>
            <person name="Korzhenkov A.A."/>
            <person name="Samarov N.I."/>
            <person name="Mazunin I.O."/>
            <person name="Mozhey O.I."/>
            <person name="Shmyr I.S."/>
            <person name="Derbikova K.S."/>
            <person name="Taranov E.A."/>
            <person name="Dominova I.N."/>
            <person name="Bonch-Osmolovskaya E.A."/>
            <person name="Patrushev M.V."/>
            <person name="Podosokorskaya O.A."/>
            <person name="Kublanov I.V."/>
        </authorList>
    </citation>
    <scope>NUCLEOTIDE SEQUENCE [LARGE SCALE GENOMIC DNA]</scope>
    <source>
        <strain evidence="10 11">1807-2</strain>
    </source>
</reference>
<dbReference type="HOGENOM" id="CLU_035750_7_2_2"/>
<gene>
    <name evidence="9" type="primary">psmB</name>
    <name evidence="10" type="ORF">MA03_08000</name>
</gene>
<comment type="similarity">
    <text evidence="9">Belongs to the peptidase T1B family.</text>
</comment>
<dbReference type="AlphaFoldDB" id="A0A0F7FIU0"/>
<comment type="subunit">
    <text evidence="9">The 20S proteasome core is composed of 14 alpha and 14 beta subunits that assemble into four stacked heptameric rings, resulting in a barrel-shaped structure. The two inner rings, each composed of seven catalytic beta subunits, are sandwiched by two outer rings, each composed of seven alpha subunits. The catalytic chamber with the active sites is on the inside of the barrel. Has a gated structure, the ends of the cylinder being occluded by the N-termini of the alpha-subunits. Is capped at one or both ends by the proteasome regulatory ATPase, PAN.</text>
</comment>
<evidence type="ECO:0000313" key="11">
    <source>
        <dbReference type="Proteomes" id="UP000067434"/>
    </source>
</evidence>
<keyword evidence="4 9" id="KW-0888">Threonine protease</keyword>
<dbReference type="PROSITE" id="PS51476">
    <property type="entry name" value="PROTEASOME_BETA_2"/>
    <property type="match status" value="1"/>
</dbReference>